<reference evidence="2 3" key="1">
    <citation type="journal article" date="2018" name="Nat. Genet.">
        <title>The Rosa genome provides new insights in the design of modern roses.</title>
        <authorList>
            <person name="Bendahmane M."/>
        </authorList>
    </citation>
    <scope>NUCLEOTIDE SEQUENCE [LARGE SCALE GENOMIC DNA]</scope>
    <source>
        <strain evidence="3">cv. Old Blush</strain>
    </source>
</reference>
<sequence>MVPGELHLGKLHQDLLDLRGHFEKLVLELQKALLKSQEQKKDLEKQLEESENKREELNKLVLDYEGNIKDLKDDLEQREARTKDPKNSVDQSEDGIKKELYQVGFYESRIENMTKERDGLINKLKSVGAELKEAQEDLELGKKVWEVERIALAERLTNAKQVWEAERMELTKKLNHELNKFGIEIKELREELSDLEKIHKQYIQENENAYCSGYLTGWFKEPHAYISLPSHEAKEVTLLDHEHLEATSPLSHTSALIKLFGSADP</sequence>
<feature type="coiled-coil region" evidence="1">
    <location>
        <begin position="110"/>
        <end position="205"/>
    </location>
</feature>
<comment type="caution">
    <text evidence="2">The sequence shown here is derived from an EMBL/GenBank/DDBJ whole genome shotgun (WGS) entry which is preliminary data.</text>
</comment>
<evidence type="ECO:0000313" key="2">
    <source>
        <dbReference type="EMBL" id="PRQ34111.1"/>
    </source>
</evidence>
<dbReference type="Proteomes" id="UP000238479">
    <property type="component" value="Chromosome 5"/>
</dbReference>
<accession>A0A2P6QIW0</accession>
<keyword evidence="3" id="KW-1185">Reference proteome</keyword>
<evidence type="ECO:0000256" key="1">
    <source>
        <dbReference type="SAM" id="Coils"/>
    </source>
</evidence>
<dbReference type="EMBL" id="PDCK01000043">
    <property type="protein sequence ID" value="PRQ34111.1"/>
    <property type="molecule type" value="Genomic_DNA"/>
</dbReference>
<feature type="coiled-coil region" evidence="1">
    <location>
        <begin position="26"/>
        <end position="81"/>
    </location>
</feature>
<dbReference type="Gramene" id="PRQ34111">
    <property type="protein sequence ID" value="PRQ34111"/>
    <property type="gene ID" value="RchiOBHm_Chr5g0065211"/>
</dbReference>
<evidence type="ECO:0000313" key="3">
    <source>
        <dbReference type="Proteomes" id="UP000238479"/>
    </source>
</evidence>
<keyword evidence="1" id="KW-0175">Coiled coil</keyword>
<dbReference type="AlphaFoldDB" id="A0A2P6QIW0"/>
<gene>
    <name evidence="2" type="ORF">RchiOBHm_Chr5g0065211</name>
</gene>
<proteinExistence type="predicted"/>
<dbReference type="Gene3D" id="1.10.287.1490">
    <property type="match status" value="1"/>
</dbReference>
<organism evidence="2 3">
    <name type="scientific">Rosa chinensis</name>
    <name type="common">China rose</name>
    <dbReference type="NCBI Taxonomy" id="74649"/>
    <lineage>
        <taxon>Eukaryota</taxon>
        <taxon>Viridiplantae</taxon>
        <taxon>Streptophyta</taxon>
        <taxon>Embryophyta</taxon>
        <taxon>Tracheophyta</taxon>
        <taxon>Spermatophyta</taxon>
        <taxon>Magnoliopsida</taxon>
        <taxon>eudicotyledons</taxon>
        <taxon>Gunneridae</taxon>
        <taxon>Pentapetalae</taxon>
        <taxon>rosids</taxon>
        <taxon>fabids</taxon>
        <taxon>Rosales</taxon>
        <taxon>Rosaceae</taxon>
        <taxon>Rosoideae</taxon>
        <taxon>Rosoideae incertae sedis</taxon>
        <taxon>Rosa</taxon>
    </lineage>
</organism>
<protein>
    <submittedName>
        <fullName evidence="2">Uncharacterized protein</fullName>
    </submittedName>
</protein>
<name>A0A2P6QIW0_ROSCH</name>